<sequence>MFAAVCTRHLEEAEEGKRRLGRCPARPNPDWLSRVPRVRFKMSSDVGGSIPTPHKLRALTQRTVSNHGAQQNEGFASVIHLQENPISPVNGQRACAGIDFRLVWCRFIFDYDQN</sequence>
<organism evidence="1">
    <name type="scientific">Anopheles sinensis</name>
    <name type="common">Mosquito</name>
    <dbReference type="NCBI Taxonomy" id="74873"/>
    <lineage>
        <taxon>Eukaryota</taxon>
        <taxon>Metazoa</taxon>
        <taxon>Ecdysozoa</taxon>
        <taxon>Arthropoda</taxon>
        <taxon>Hexapoda</taxon>
        <taxon>Insecta</taxon>
        <taxon>Pterygota</taxon>
        <taxon>Neoptera</taxon>
        <taxon>Endopterygota</taxon>
        <taxon>Diptera</taxon>
        <taxon>Nematocera</taxon>
        <taxon>Culicoidea</taxon>
        <taxon>Culicidae</taxon>
        <taxon>Anophelinae</taxon>
        <taxon>Anopheles</taxon>
    </lineage>
</organism>
<evidence type="ECO:0000313" key="3">
    <source>
        <dbReference type="Proteomes" id="UP000030765"/>
    </source>
</evidence>
<dbReference type="EMBL" id="ATLV01013170">
    <property type="status" value="NOT_ANNOTATED_CDS"/>
    <property type="molecule type" value="Genomic_DNA"/>
</dbReference>
<dbReference type="Proteomes" id="UP000030765">
    <property type="component" value="Unassembled WGS sequence"/>
</dbReference>
<evidence type="ECO:0000313" key="1">
    <source>
        <dbReference type="EMBL" id="KFB37398.1"/>
    </source>
</evidence>
<reference evidence="2" key="2">
    <citation type="submission" date="2020-05" db="UniProtKB">
        <authorList>
            <consortium name="EnsemblMetazoa"/>
        </authorList>
    </citation>
    <scope>IDENTIFICATION</scope>
</reference>
<dbReference type="EMBL" id="KE524842">
    <property type="protein sequence ID" value="KFB37398.1"/>
    <property type="molecule type" value="Genomic_DNA"/>
</dbReference>
<gene>
    <name evidence="1" type="ORF">ZHAS_00004697</name>
</gene>
<dbReference type="EnsemblMetazoa" id="ASIC004697-RA">
    <property type="protein sequence ID" value="ASIC004697-PA"/>
    <property type="gene ID" value="ASIC004697"/>
</dbReference>
<keyword evidence="3" id="KW-1185">Reference proteome</keyword>
<dbReference type="AlphaFoldDB" id="A0A084VHF4"/>
<proteinExistence type="predicted"/>
<name>A0A084VHF4_ANOSI</name>
<reference evidence="1 3" key="1">
    <citation type="journal article" date="2014" name="BMC Genomics">
        <title>Genome sequence of Anopheles sinensis provides insight into genetics basis of mosquito competence for malaria parasites.</title>
        <authorList>
            <person name="Zhou D."/>
            <person name="Zhang D."/>
            <person name="Ding G."/>
            <person name="Shi L."/>
            <person name="Hou Q."/>
            <person name="Ye Y."/>
            <person name="Xu Y."/>
            <person name="Zhou H."/>
            <person name="Xiong C."/>
            <person name="Li S."/>
            <person name="Yu J."/>
            <person name="Hong S."/>
            <person name="Yu X."/>
            <person name="Zou P."/>
            <person name="Chen C."/>
            <person name="Chang X."/>
            <person name="Wang W."/>
            <person name="Lv Y."/>
            <person name="Sun Y."/>
            <person name="Ma L."/>
            <person name="Shen B."/>
            <person name="Zhu C."/>
        </authorList>
    </citation>
    <scope>NUCLEOTIDE SEQUENCE [LARGE SCALE GENOMIC DNA]</scope>
</reference>
<evidence type="ECO:0000313" key="2">
    <source>
        <dbReference type="EnsemblMetazoa" id="ASIC004697-PA"/>
    </source>
</evidence>
<dbReference type="VEuPathDB" id="VectorBase:ASIC004697"/>
<protein>
    <submittedName>
        <fullName evidence="1 2">TetR family transcriptional regulator</fullName>
    </submittedName>
</protein>
<accession>A0A084VHF4</accession>